<evidence type="ECO:0000256" key="4">
    <source>
        <dbReference type="ARBA" id="ARBA00023284"/>
    </source>
</evidence>
<dbReference type="Pfam" id="PF13905">
    <property type="entry name" value="Thioredoxin_8"/>
    <property type="match status" value="1"/>
</dbReference>
<gene>
    <name evidence="6" type="ORF">GCM10023230_26810</name>
</gene>
<evidence type="ECO:0000259" key="5">
    <source>
        <dbReference type="PROSITE" id="PS51352"/>
    </source>
</evidence>
<dbReference type="Gene3D" id="3.40.30.10">
    <property type="entry name" value="Glutaredoxin"/>
    <property type="match status" value="1"/>
</dbReference>
<proteinExistence type="predicted"/>
<comment type="caution">
    <text evidence="6">The sequence shown here is derived from an EMBL/GenBank/DDBJ whole genome shotgun (WGS) entry which is preliminary data.</text>
</comment>
<dbReference type="PANTHER" id="PTHR42852">
    <property type="entry name" value="THIOL:DISULFIDE INTERCHANGE PROTEIN DSBE"/>
    <property type="match status" value="1"/>
</dbReference>
<organism evidence="6 7">
    <name type="scientific">Flavobacterium hankyongi</name>
    <dbReference type="NCBI Taxonomy" id="1176532"/>
    <lineage>
        <taxon>Bacteria</taxon>
        <taxon>Pseudomonadati</taxon>
        <taxon>Bacteroidota</taxon>
        <taxon>Flavobacteriia</taxon>
        <taxon>Flavobacteriales</taxon>
        <taxon>Flavobacteriaceae</taxon>
        <taxon>Flavobacterium</taxon>
    </lineage>
</organism>
<evidence type="ECO:0000313" key="7">
    <source>
        <dbReference type="Proteomes" id="UP001500141"/>
    </source>
</evidence>
<keyword evidence="3" id="KW-1015">Disulfide bond</keyword>
<comment type="subcellular location">
    <subcellularLocation>
        <location evidence="1">Cell envelope</location>
    </subcellularLocation>
</comment>
<accession>A0ABP9A5Q1</accession>
<dbReference type="PROSITE" id="PS51352">
    <property type="entry name" value="THIOREDOXIN_2"/>
    <property type="match status" value="1"/>
</dbReference>
<evidence type="ECO:0000313" key="6">
    <source>
        <dbReference type="EMBL" id="GAA4774697.1"/>
    </source>
</evidence>
<dbReference type="SUPFAM" id="SSF52833">
    <property type="entry name" value="Thioredoxin-like"/>
    <property type="match status" value="1"/>
</dbReference>
<evidence type="ECO:0000256" key="1">
    <source>
        <dbReference type="ARBA" id="ARBA00004196"/>
    </source>
</evidence>
<keyword evidence="2" id="KW-0201">Cytochrome c-type biogenesis</keyword>
<keyword evidence="7" id="KW-1185">Reference proteome</keyword>
<sequence length="417" mass="49572">MSYEIILKPVIGPKKNIFHMNRMSYELNLVDEITGFSNTIHNEYKGISKNDSVFFYLKSESFSQYIFDLYKEKKYDKAQFLEYCKKRRIDTLELSQKSISQGFVVMVEYQKGNVFITADTDRNKNFGDNLKQTFDIKAKISKDDDRIEKSEIQDYSYEIYSDKKIKIYHRKIIIYPSVIHENNETKISFKYKYVDFWEGKLNFDNQKFSFFYQGIDNNRGGLFIIPKEIDFKHQDDSFVSQFQYYKGDTILINKQQFKFDSVNSSISKLYLSELKKFDKNYGNYIGTYLENFKIIDFKGIVKNTDLLIKDKQYTLIDFWASWCGPCIERFPEIKQLQEKYESKLNMIGISTDVSIEKAKQTIEKYNISWGNFHGSFKTKINKNLNIKSLPTYFLIDRDGKIIYRGENVKEIIKILEK</sequence>
<protein>
    <recommendedName>
        <fullName evidence="5">Thioredoxin domain-containing protein</fullName>
    </recommendedName>
</protein>
<feature type="domain" description="Thioredoxin" evidence="5">
    <location>
        <begin position="283"/>
        <end position="417"/>
    </location>
</feature>
<evidence type="ECO:0000256" key="2">
    <source>
        <dbReference type="ARBA" id="ARBA00022748"/>
    </source>
</evidence>
<dbReference type="PANTHER" id="PTHR42852:SF6">
    <property type="entry name" value="THIOL:DISULFIDE INTERCHANGE PROTEIN DSBE"/>
    <property type="match status" value="1"/>
</dbReference>
<dbReference type="EMBL" id="BAABIP010000022">
    <property type="protein sequence ID" value="GAA4774697.1"/>
    <property type="molecule type" value="Genomic_DNA"/>
</dbReference>
<dbReference type="CDD" id="cd02966">
    <property type="entry name" value="TlpA_like_family"/>
    <property type="match status" value="1"/>
</dbReference>
<name>A0ABP9A5Q1_9FLAO</name>
<dbReference type="InterPro" id="IPR013766">
    <property type="entry name" value="Thioredoxin_domain"/>
</dbReference>
<keyword evidence="4" id="KW-0676">Redox-active center</keyword>
<evidence type="ECO:0000256" key="3">
    <source>
        <dbReference type="ARBA" id="ARBA00023157"/>
    </source>
</evidence>
<dbReference type="InterPro" id="IPR050553">
    <property type="entry name" value="Thioredoxin_ResA/DsbE_sf"/>
</dbReference>
<dbReference type="Proteomes" id="UP001500141">
    <property type="component" value="Unassembled WGS sequence"/>
</dbReference>
<dbReference type="InterPro" id="IPR036249">
    <property type="entry name" value="Thioredoxin-like_sf"/>
</dbReference>
<reference evidence="7" key="1">
    <citation type="journal article" date="2019" name="Int. J. Syst. Evol. Microbiol.">
        <title>The Global Catalogue of Microorganisms (GCM) 10K type strain sequencing project: providing services to taxonomists for standard genome sequencing and annotation.</title>
        <authorList>
            <consortium name="The Broad Institute Genomics Platform"/>
            <consortium name="The Broad Institute Genome Sequencing Center for Infectious Disease"/>
            <person name="Wu L."/>
            <person name="Ma J."/>
        </authorList>
    </citation>
    <scope>NUCLEOTIDE SEQUENCE [LARGE SCALE GENOMIC DNA]</scope>
    <source>
        <strain evidence="7">JCM 18198</strain>
    </source>
</reference>
<dbReference type="InterPro" id="IPR012336">
    <property type="entry name" value="Thioredoxin-like_fold"/>
</dbReference>